<evidence type="ECO:0000256" key="10">
    <source>
        <dbReference type="SAM" id="Phobius"/>
    </source>
</evidence>
<dbReference type="Pfam" id="PF03023">
    <property type="entry name" value="MurJ"/>
    <property type="match status" value="1"/>
</dbReference>
<evidence type="ECO:0000256" key="6">
    <source>
        <dbReference type="ARBA" id="ARBA00022989"/>
    </source>
</evidence>
<feature type="transmembrane region" description="Helical" evidence="10">
    <location>
        <begin position="522"/>
        <end position="542"/>
    </location>
</feature>
<sequence>MRRHGLVEGGERMVAVSAAGANGQPEIDLAVRANGGRHAGVIVPICTREDSCFRHARAAKADQEQGRSAEAARSAGAAEAPSRIAPLMTSSAQPPVNSPAPDPRWRQAMRLLRPSHSHSAFTATVLLMAAAMLSRVIGLVRVKYIAWLLGTGAAADAFNAAFMLPDKLQYFLVGGATSIIFITMLNRYRSEGREAEGERVMSVILSTMLVVLGTAIVIAEFAAPAYVHLVLHGFRSDPGKAALCVRLTRILLPAQLCFLAGGVFSAVLLVRKQFALQAITPLIYNVGIIVGGLLLARHLGASALALGAVAGAFLGPFLLNAIWAHRAGMRFRFEIDLKNPGLREWVGLSLPLMLGVSLVTADTWIINYFASSTNGAVTLLTYAKQFFNAPVALGQAAGAASLPFLASLFTDRNVPAFSNAVNRAVSRILAFSLLLTGFMLAMGFPLLDLILRGGKFQRADSHAMALYFSVFSLSLCLWAAQAIYARAFYAAGNTLLPMIAGTAVTLASLPVYWRLYHSMGPLGLPIASDIGILLQTLTLAVLLHKKRMVSIAELEYGEMGRALAASAVALLVLLGLRRVIPSHSRLEELGLLVLATVVWLGVGMLVLRVTGSALPDQLLRRFRRRAA</sequence>
<evidence type="ECO:0000256" key="8">
    <source>
        <dbReference type="ARBA" id="ARBA00060041"/>
    </source>
</evidence>
<keyword evidence="3 10" id="KW-0812">Transmembrane</keyword>
<feature type="transmembrane region" description="Helical" evidence="10">
    <location>
        <begin position="345"/>
        <end position="366"/>
    </location>
</feature>
<feature type="transmembrane region" description="Helical" evidence="10">
    <location>
        <begin position="119"/>
        <end position="137"/>
    </location>
</feature>
<evidence type="ECO:0000256" key="5">
    <source>
        <dbReference type="ARBA" id="ARBA00022984"/>
    </source>
</evidence>
<protein>
    <submittedName>
        <fullName evidence="11">Virulence factor MviN</fullName>
    </submittedName>
</protein>
<comment type="caution">
    <text evidence="11">The sequence shown here is derived from an EMBL/GenBank/DDBJ whole genome shotgun (WGS) entry which is preliminary data.</text>
</comment>
<dbReference type="PANTHER" id="PTHR47019">
    <property type="entry name" value="LIPID II FLIPPASE MURJ"/>
    <property type="match status" value="1"/>
</dbReference>
<feature type="transmembrane region" description="Helical" evidence="10">
    <location>
        <begin position="247"/>
        <end position="270"/>
    </location>
</feature>
<comment type="function">
    <text evidence="8">Involved in peptidoglycan biosynthesis. Transports lipid-linked peptidoglycan precursors from the inner to the outer leaflet of the cytoplasmic membrane.</text>
</comment>
<gene>
    <name evidence="11" type="ORF">ENW50_03430</name>
</gene>
<feature type="transmembrane region" description="Helical" evidence="10">
    <location>
        <begin position="170"/>
        <end position="188"/>
    </location>
</feature>
<keyword evidence="7 10" id="KW-0472">Membrane</keyword>
<feature type="transmembrane region" description="Helical" evidence="10">
    <location>
        <begin position="592"/>
        <end position="614"/>
    </location>
</feature>
<dbReference type="InterPro" id="IPR004268">
    <property type="entry name" value="MurJ"/>
</dbReference>
<proteinExistence type="inferred from homology"/>
<accession>A0A7V4XRB5</accession>
<feature type="transmembrane region" description="Helical" evidence="10">
    <location>
        <begin position="282"/>
        <end position="299"/>
    </location>
</feature>
<evidence type="ECO:0000256" key="7">
    <source>
        <dbReference type="ARBA" id="ARBA00023136"/>
    </source>
</evidence>
<name>A0A7V4XRB5_9BACT</name>
<keyword evidence="6 10" id="KW-1133">Transmembrane helix</keyword>
<evidence type="ECO:0000256" key="3">
    <source>
        <dbReference type="ARBA" id="ARBA00022692"/>
    </source>
</evidence>
<feature type="transmembrane region" description="Helical" evidence="10">
    <location>
        <begin position="495"/>
        <end position="516"/>
    </location>
</feature>
<evidence type="ECO:0000313" key="11">
    <source>
        <dbReference type="EMBL" id="HGY93728.1"/>
    </source>
</evidence>
<dbReference type="GO" id="GO:0015648">
    <property type="term" value="F:lipid-linked peptidoglycan transporter activity"/>
    <property type="evidence" value="ECO:0007669"/>
    <property type="project" value="TreeGrafter"/>
</dbReference>
<keyword evidence="2" id="KW-1003">Cell membrane</keyword>
<keyword evidence="4" id="KW-0133">Cell shape</keyword>
<dbReference type="GO" id="GO:0005886">
    <property type="term" value="C:plasma membrane"/>
    <property type="evidence" value="ECO:0007669"/>
    <property type="project" value="UniProtKB-SubCell"/>
</dbReference>
<dbReference type="GO" id="GO:0009252">
    <property type="term" value="P:peptidoglycan biosynthetic process"/>
    <property type="evidence" value="ECO:0007669"/>
    <property type="project" value="UniProtKB-KW"/>
</dbReference>
<dbReference type="AlphaFoldDB" id="A0A7V4XRB5"/>
<comment type="subcellular location">
    <subcellularLocation>
        <location evidence="1">Cell membrane</location>
        <topology evidence="1">Multi-pass membrane protein</topology>
    </subcellularLocation>
</comment>
<dbReference type="InterPro" id="IPR051050">
    <property type="entry name" value="Lipid_II_flippase_MurJ/MviN"/>
</dbReference>
<dbReference type="EMBL" id="DTKL01000018">
    <property type="protein sequence ID" value="HGY93728.1"/>
    <property type="molecule type" value="Genomic_DNA"/>
</dbReference>
<dbReference type="PRINTS" id="PR01806">
    <property type="entry name" value="VIRFACTRMVIN"/>
</dbReference>
<evidence type="ECO:0000256" key="9">
    <source>
        <dbReference type="ARBA" id="ARBA00061532"/>
    </source>
</evidence>
<evidence type="ECO:0000256" key="1">
    <source>
        <dbReference type="ARBA" id="ARBA00004651"/>
    </source>
</evidence>
<dbReference type="PANTHER" id="PTHR47019:SF1">
    <property type="entry name" value="LIPID II FLIPPASE MURJ"/>
    <property type="match status" value="1"/>
</dbReference>
<dbReference type="GO" id="GO:0034204">
    <property type="term" value="P:lipid translocation"/>
    <property type="evidence" value="ECO:0007669"/>
    <property type="project" value="TreeGrafter"/>
</dbReference>
<feature type="transmembrane region" description="Helical" evidence="10">
    <location>
        <begin position="386"/>
        <end position="408"/>
    </location>
</feature>
<reference evidence="11" key="1">
    <citation type="journal article" date="2020" name="mSystems">
        <title>Genome- and Community-Level Interaction Insights into Carbon Utilization and Element Cycling Functions of Hydrothermarchaeota in Hydrothermal Sediment.</title>
        <authorList>
            <person name="Zhou Z."/>
            <person name="Liu Y."/>
            <person name="Xu W."/>
            <person name="Pan J."/>
            <person name="Luo Z.H."/>
            <person name="Li M."/>
        </authorList>
    </citation>
    <scope>NUCLEOTIDE SEQUENCE [LARGE SCALE GENOMIC DNA]</scope>
    <source>
        <strain evidence="11">SpSt-855</strain>
    </source>
</reference>
<dbReference type="GO" id="GO:0008360">
    <property type="term" value="P:regulation of cell shape"/>
    <property type="evidence" value="ECO:0007669"/>
    <property type="project" value="UniProtKB-KW"/>
</dbReference>
<feature type="transmembrane region" description="Helical" evidence="10">
    <location>
        <begin position="144"/>
        <end position="164"/>
    </location>
</feature>
<feature type="transmembrane region" description="Helical" evidence="10">
    <location>
        <begin position="305"/>
        <end position="324"/>
    </location>
</feature>
<feature type="transmembrane region" description="Helical" evidence="10">
    <location>
        <begin position="562"/>
        <end position="580"/>
    </location>
</feature>
<evidence type="ECO:0000256" key="2">
    <source>
        <dbReference type="ARBA" id="ARBA00022475"/>
    </source>
</evidence>
<keyword evidence="5" id="KW-0573">Peptidoglycan synthesis</keyword>
<organism evidence="11">
    <name type="scientific">Acidobacterium capsulatum</name>
    <dbReference type="NCBI Taxonomy" id="33075"/>
    <lineage>
        <taxon>Bacteria</taxon>
        <taxon>Pseudomonadati</taxon>
        <taxon>Acidobacteriota</taxon>
        <taxon>Terriglobia</taxon>
        <taxon>Terriglobales</taxon>
        <taxon>Acidobacteriaceae</taxon>
        <taxon>Acidobacterium</taxon>
    </lineage>
</organism>
<feature type="transmembrane region" description="Helical" evidence="10">
    <location>
        <begin position="463"/>
        <end position="483"/>
    </location>
</feature>
<evidence type="ECO:0000256" key="4">
    <source>
        <dbReference type="ARBA" id="ARBA00022960"/>
    </source>
</evidence>
<feature type="transmembrane region" description="Helical" evidence="10">
    <location>
        <begin position="428"/>
        <end position="451"/>
    </location>
</feature>
<comment type="similarity">
    <text evidence="9">Belongs to the MurJ/MviN family.</text>
</comment>
<feature type="transmembrane region" description="Helical" evidence="10">
    <location>
        <begin position="200"/>
        <end position="227"/>
    </location>
</feature>